<dbReference type="InterPro" id="IPR002104">
    <property type="entry name" value="Integrase_catalytic"/>
</dbReference>
<evidence type="ECO:0000259" key="3">
    <source>
        <dbReference type="PROSITE" id="PS51898"/>
    </source>
</evidence>
<dbReference type="InterPro" id="IPR011010">
    <property type="entry name" value="DNA_brk_join_enz"/>
</dbReference>
<dbReference type="InterPro" id="IPR013762">
    <property type="entry name" value="Integrase-like_cat_sf"/>
</dbReference>
<dbReference type="SUPFAM" id="SSF56349">
    <property type="entry name" value="DNA breaking-rejoining enzymes"/>
    <property type="match status" value="1"/>
</dbReference>
<organism evidence="4 5">
    <name type="scientific">Shewanella canadensis</name>
    <dbReference type="NCBI Taxonomy" id="271096"/>
    <lineage>
        <taxon>Bacteria</taxon>
        <taxon>Pseudomonadati</taxon>
        <taxon>Pseudomonadota</taxon>
        <taxon>Gammaproteobacteria</taxon>
        <taxon>Alteromonadales</taxon>
        <taxon>Shewanellaceae</taxon>
        <taxon>Shewanella</taxon>
    </lineage>
</organism>
<gene>
    <name evidence="4" type="ORF">EKG38_14585</name>
</gene>
<dbReference type="InterPro" id="IPR050090">
    <property type="entry name" value="Tyrosine_recombinase_XerCD"/>
</dbReference>
<accession>A0A3S0IRQ6</accession>
<dbReference type="GO" id="GO:0003677">
    <property type="term" value="F:DNA binding"/>
    <property type="evidence" value="ECO:0007669"/>
    <property type="project" value="InterPro"/>
</dbReference>
<comment type="caution">
    <text evidence="4">The sequence shown here is derived from an EMBL/GenBank/DDBJ whole genome shotgun (WGS) entry which is preliminary data.</text>
</comment>
<keyword evidence="1" id="KW-0229">DNA integration</keyword>
<dbReference type="NCBIfam" id="NF040693">
    <property type="entry name" value="recomb_GmtY"/>
    <property type="match status" value="1"/>
</dbReference>
<keyword evidence="5" id="KW-1185">Reference proteome</keyword>
<dbReference type="Proteomes" id="UP000267448">
    <property type="component" value="Unassembled WGS sequence"/>
</dbReference>
<reference evidence="4 5" key="1">
    <citation type="submission" date="2018-12" db="EMBL/GenBank/DDBJ databases">
        <authorList>
            <person name="Yu L."/>
        </authorList>
    </citation>
    <scope>NUCLEOTIDE SEQUENCE [LARGE SCALE GENOMIC DNA]</scope>
    <source>
        <strain evidence="4 5">HAW-EB2</strain>
    </source>
</reference>
<dbReference type="PROSITE" id="PS51898">
    <property type="entry name" value="TYR_RECOMBINASE"/>
    <property type="match status" value="1"/>
</dbReference>
<evidence type="ECO:0000256" key="1">
    <source>
        <dbReference type="ARBA" id="ARBA00022908"/>
    </source>
</evidence>
<dbReference type="AlphaFoldDB" id="A0A3S0IRQ6"/>
<dbReference type="PANTHER" id="PTHR30349">
    <property type="entry name" value="PHAGE INTEGRASE-RELATED"/>
    <property type="match status" value="1"/>
</dbReference>
<name>A0A3S0IRQ6_9GAMM</name>
<protein>
    <submittedName>
        <fullName evidence="4">Site-specific integrase</fullName>
    </submittedName>
</protein>
<dbReference type="CDD" id="cd00397">
    <property type="entry name" value="DNA_BRE_C"/>
    <property type="match status" value="1"/>
</dbReference>
<dbReference type="GO" id="GO:0006310">
    <property type="term" value="P:DNA recombination"/>
    <property type="evidence" value="ECO:0007669"/>
    <property type="project" value="UniProtKB-KW"/>
</dbReference>
<evidence type="ECO:0000313" key="4">
    <source>
        <dbReference type="EMBL" id="RTR38189.1"/>
    </source>
</evidence>
<dbReference type="OrthoDB" id="2078692at2"/>
<dbReference type="GO" id="GO:0015074">
    <property type="term" value="P:DNA integration"/>
    <property type="evidence" value="ECO:0007669"/>
    <property type="project" value="UniProtKB-KW"/>
</dbReference>
<keyword evidence="2" id="KW-0233">DNA recombination</keyword>
<sequence>MAYVLKRRVDYKANQSALTVSFPALITEKGVLVSHLRFLYSRRNKSQSWLERNIFAVELLLNFINAHLNTCTSATELLRSFVDTLCFGSIDNSHNDTSNLYWHPRKVEDVNVLLGHINFYCDYLDQIYGHELPNLNPLRKATKAEERMRWCAYYKRESNCFLNHLSNPSKNRFSMVRSIQGPMNHLLSIESVHRFPEEHFERFLQYGFINNRTGVIDYASQLIVMLMHYGGLRLSECFHIYTSDIAIDTKSGSAIVSAFHPSDGASPEQGFSNRREYLNTLFRQKPRNEYKRSHRLYSGWKQPLLTNRNLSFDVMLFPNNKATEFTWLLQQYLAVRSDGDHPYLFTNSVGKPESKKNFIQKYKRAIERIGLEASKHLGTSPHSHRHSYGYRLSQAGFNQLEIQKAMHHKSPFSCLVYLQPEDSEIRNTIRGIGL</sequence>
<dbReference type="EMBL" id="RXNU01000007">
    <property type="protein sequence ID" value="RTR38189.1"/>
    <property type="molecule type" value="Genomic_DNA"/>
</dbReference>
<dbReference type="PANTHER" id="PTHR30349:SF64">
    <property type="entry name" value="PROPHAGE INTEGRASE INTD-RELATED"/>
    <property type="match status" value="1"/>
</dbReference>
<evidence type="ECO:0000313" key="5">
    <source>
        <dbReference type="Proteomes" id="UP000267448"/>
    </source>
</evidence>
<proteinExistence type="predicted"/>
<dbReference type="Pfam" id="PF00589">
    <property type="entry name" value="Phage_integrase"/>
    <property type="match status" value="1"/>
</dbReference>
<evidence type="ECO:0000256" key="2">
    <source>
        <dbReference type="ARBA" id="ARBA00023172"/>
    </source>
</evidence>
<feature type="domain" description="Tyr recombinase" evidence="3">
    <location>
        <begin position="190"/>
        <end position="430"/>
    </location>
</feature>
<dbReference type="Gene3D" id="1.10.443.10">
    <property type="entry name" value="Intergrase catalytic core"/>
    <property type="match status" value="1"/>
</dbReference>
<dbReference type="RefSeq" id="WP_126520966.1">
    <property type="nucleotide sequence ID" value="NZ_RXNU01000007.1"/>
</dbReference>